<name>A0A4V6WMP0_9GAMM</name>
<protein>
    <submittedName>
        <fullName evidence="2">ParA family protein</fullName>
    </submittedName>
</protein>
<dbReference type="Pfam" id="PF13614">
    <property type="entry name" value="AAA_31"/>
    <property type="match status" value="1"/>
</dbReference>
<sequence>MKRVVFNQKGGVGKSSISVNLAAVSAAMGYRTLLVDLDVQGNASHYLGVEEDSLPAGKTVADLLKQTVGWFGSLPAPDQYVHLTRFDNLSLLPASPALAGLERELEMRYKIYKLRDALRALEKQFDRIYIDTPPNFNFYSKSALIAADRVIIPFDCDGFSAQAIHRLMGNLLELKGDHNGELMAEGVVVNQFNAQARVPQQLVAELEEQDVVPLFGTRLSSSVKMKESHQQQTPLIHLAPGHKLTGQFIELFHELEPDFAPA</sequence>
<dbReference type="Proteomes" id="UP000305674">
    <property type="component" value="Unassembled WGS sequence"/>
</dbReference>
<evidence type="ECO:0000313" key="3">
    <source>
        <dbReference type="Proteomes" id="UP000305674"/>
    </source>
</evidence>
<evidence type="ECO:0000313" key="2">
    <source>
        <dbReference type="EMBL" id="TKB49414.1"/>
    </source>
</evidence>
<feature type="domain" description="AAA" evidence="1">
    <location>
        <begin position="5"/>
        <end position="182"/>
    </location>
</feature>
<evidence type="ECO:0000259" key="1">
    <source>
        <dbReference type="Pfam" id="PF13614"/>
    </source>
</evidence>
<dbReference type="RefSeq" id="WP_136852848.1">
    <property type="nucleotide sequence ID" value="NZ_SWCI01000004.1"/>
</dbReference>
<dbReference type="InterPro" id="IPR025669">
    <property type="entry name" value="AAA_dom"/>
</dbReference>
<organism evidence="2 3">
    <name type="scientific">Ferrimonas sediminicola</name>
    <dbReference type="NCBI Taxonomy" id="2569538"/>
    <lineage>
        <taxon>Bacteria</taxon>
        <taxon>Pseudomonadati</taxon>
        <taxon>Pseudomonadota</taxon>
        <taxon>Gammaproteobacteria</taxon>
        <taxon>Alteromonadales</taxon>
        <taxon>Ferrimonadaceae</taxon>
        <taxon>Ferrimonas</taxon>
    </lineage>
</organism>
<proteinExistence type="predicted"/>
<dbReference type="CDD" id="cd02042">
    <property type="entry name" value="ParAB_family"/>
    <property type="match status" value="1"/>
</dbReference>
<dbReference type="InterPro" id="IPR050678">
    <property type="entry name" value="DNA_Partitioning_ATPase"/>
</dbReference>
<dbReference type="InterPro" id="IPR027417">
    <property type="entry name" value="P-loop_NTPase"/>
</dbReference>
<accession>A0A4V6WMP0</accession>
<dbReference type="SUPFAM" id="SSF52540">
    <property type="entry name" value="P-loop containing nucleoside triphosphate hydrolases"/>
    <property type="match status" value="1"/>
</dbReference>
<comment type="caution">
    <text evidence="2">The sequence shown here is derived from an EMBL/GenBank/DDBJ whole genome shotgun (WGS) entry which is preliminary data.</text>
</comment>
<dbReference type="EMBL" id="SWCI01000004">
    <property type="protein sequence ID" value="TKB49414.1"/>
    <property type="molecule type" value="Genomic_DNA"/>
</dbReference>
<dbReference type="PANTHER" id="PTHR13696">
    <property type="entry name" value="P-LOOP CONTAINING NUCLEOSIDE TRIPHOSPHATE HYDROLASE"/>
    <property type="match status" value="1"/>
</dbReference>
<dbReference type="PANTHER" id="PTHR13696:SF52">
    <property type="entry name" value="PARA FAMILY PROTEIN CT_582"/>
    <property type="match status" value="1"/>
</dbReference>
<dbReference type="Gene3D" id="3.40.50.300">
    <property type="entry name" value="P-loop containing nucleotide triphosphate hydrolases"/>
    <property type="match status" value="1"/>
</dbReference>
<gene>
    <name evidence="2" type="ORF">FCL40_08765</name>
</gene>
<keyword evidence="3" id="KW-1185">Reference proteome</keyword>
<dbReference type="AlphaFoldDB" id="A0A4V6WMP0"/>
<dbReference type="OrthoDB" id="9815116at2"/>
<reference evidence="2 3" key="1">
    <citation type="submission" date="2019-04" db="EMBL/GenBank/DDBJ databases">
        <authorList>
            <person name="Hwang J.C."/>
        </authorList>
    </citation>
    <scope>NUCLEOTIDE SEQUENCE [LARGE SCALE GENOMIC DNA]</scope>
    <source>
        <strain evidence="2 3">IMCC35001</strain>
    </source>
</reference>